<dbReference type="InterPro" id="IPR058163">
    <property type="entry name" value="LysR-type_TF_proteobact-type"/>
</dbReference>
<dbReference type="Gene3D" id="1.10.10.10">
    <property type="entry name" value="Winged helix-like DNA-binding domain superfamily/Winged helix DNA-binding domain"/>
    <property type="match status" value="1"/>
</dbReference>
<evidence type="ECO:0000256" key="2">
    <source>
        <dbReference type="ARBA" id="ARBA00023015"/>
    </source>
</evidence>
<keyword evidence="4" id="KW-0804">Transcription</keyword>
<dbReference type="GO" id="GO:0006351">
    <property type="term" value="P:DNA-templated transcription"/>
    <property type="evidence" value="ECO:0007669"/>
    <property type="project" value="TreeGrafter"/>
</dbReference>
<evidence type="ECO:0000256" key="4">
    <source>
        <dbReference type="ARBA" id="ARBA00023163"/>
    </source>
</evidence>
<dbReference type="PRINTS" id="PR00039">
    <property type="entry name" value="HTHLYSR"/>
</dbReference>
<gene>
    <name evidence="6" type="ORF">CRT60_11165</name>
</gene>
<dbReference type="Pfam" id="PF00126">
    <property type="entry name" value="HTH_1"/>
    <property type="match status" value="1"/>
</dbReference>
<dbReference type="SUPFAM" id="SSF53850">
    <property type="entry name" value="Periplasmic binding protein-like II"/>
    <property type="match status" value="1"/>
</dbReference>
<dbReference type="SUPFAM" id="SSF46785">
    <property type="entry name" value="Winged helix' DNA-binding domain"/>
    <property type="match status" value="1"/>
</dbReference>
<keyword evidence="7" id="KW-1185">Reference proteome</keyword>
<protein>
    <submittedName>
        <fullName evidence="6">LysR family transcriptional regulator</fullName>
    </submittedName>
</protein>
<comment type="caution">
    <text evidence="6">The sequence shown here is derived from an EMBL/GenBank/DDBJ whole genome shotgun (WGS) entry which is preliminary data.</text>
</comment>
<dbReference type="GO" id="GO:0043565">
    <property type="term" value="F:sequence-specific DNA binding"/>
    <property type="evidence" value="ECO:0007669"/>
    <property type="project" value="TreeGrafter"/>
</dbReference>
<dbReference type="EMBL" id="PDKW01000040">
    <property type="protein sequence ID" value="PGH57537.1"/>
    <property type="molecule type" value="Genomic_DNA"/>
</dbReference>
<reference evidence="7" key="1">
    <citation type="submission" date="2017-10" db="EMBL/GenBank/DDBJ databases">
        <authorList>
            <person name="Kravchenko I.K."/>
            <person name="Grouzdev D.S."/>
        </authorList>
    </citation>
    <scope>NUCLEOTIDE SEQUENCE [LARGE SCALE GENOMIC DNA]</scope>
    <source>
        <strain evidence="7">B2</strain>
    </source>
</reference>
<dbReference type="PANTHER" id="PTHR30537">
    <property type="entry name" value="HTH-TYPE TRANSCRIPTIONAL REGULATOR"/>
    <property type="match status" value="1"/>
</dbReference>
<keyword evidence="3" id="KW-0238">DNA-binding</keyword>
<evidence type="ECO:0000259" key="5">
    <source>
        <dbReference type="PROSITE" id="PS50931"/>
    </source>
</evidence>
<dbReference type="InterPro" id="IPR000847">
    <property type="entry name" value="LysR_HTH_N"/>
</dbReference>
<dbReference type="PROSITE" id="PS50931">
    <property type="entry name" value="HTH_LYSR"/>
    <property type="match status" value="1"/>
</dbReference>
<accession>A0A2B8BJZ1</accession>
<evidence type="ECO:0000256" key="1">
    <source>
        <dbReference type="ARBA" id="ARBA00009437"/>
    </source>
</evidence>
<dbReference type="CDD" id="cd08422">
    <property type="entry name" value="PBP2_CrgA_like"/>
    <property type="match status" value="1"/>
</dbReference>
<dbReference type="Gene3D" id="3.40.190.290">
    <property type="match status" value="1"/>
</dbReference>
<comment type="similarity">
    <text evidence="1">Belongs to the LysR transcriptional regulatory family.</text>
</comment>
<dbReference type="PANTHER" id="PTHR30537:SF5">
    <property type="entry name" value="HTH-TYPE TRANSCRIPTIONAL ACTIVATOR TTDR-RELATED"/>
    <property type="match status" value="1"/>
</dbReference>
<proteinExistence type="inferred from homology"/>
<sequence length="356" mass="38802">MRGLNGCHRSIPSRANSVLVEREYGGGAQETVAGPGVDLLYASRMSNDLSAVGSDRIALLETFVRIVEAGNLSAAAAQLGSTQPTVSRRLQLLERTLGVRLLHRSTHRMNLTEDGTLCYERAKDLLAGWQMLESDVRGADDQPTGHLRVLAPHAFGQQQLIGPVADYLRRYPRMTVEWLLHDRMPDFIAEGIDCAIRVGEIADPSVVALRLAEVPRIAVASPTLLGGRPLPQHPDELADLPWLALRTFYRGEVTLTHAGTGETVGFPIRPRLSTDGLQAIRNAALLGLGAAIASQWALVDDLAAGRLVHLAPDWQAPTLPVSLVYHPARHQPARLRRFIEVMRVAVPLAFRAVQAP</sequence>
<dbReference type="InterPro" id="IPR005119">
    <property type="entry name" value="LysR_subst-bd"/>
</dbReference>
<keyword evidence="2" id="KW-0805">Transcription regulation</keyword>
<dbReference type="InterPro" id="IPR036390">
    <property type="entry name" value="WH_DNA-bd_sf"/>
</dbReference>
<organism evidence="6 7">
    <name type="scientific">Azospirillum palustre</name>
    <dbReference type="NCBI Taxonomy" id="2044885"/>
    <lineage>
        <taxon>Bacteria</taxon>
        <taxon>Pseudomonadati</taxon>
        <taxon>Pseudomonadota</taxon>
        <taxon>Alphaproteobacteria</taxon>
        <taxon>Rhodospirillales</taxon>
        <taxon>Azospirillaceae</taxon>
        <taxon>Azospirillum</taxon>
    </lineage>
</organism>
<dbReference type="InterPro" id="IPR036388">
    <property type="entry name" value="WH-like_DNA-bd_sf"/>
</dbReference>
<dbReference type="OrthoDB" id="9812435at2"/>
<dbReference type="GO" id="GO:0003700">
    <property type="term" value="F:DNA-binding transcription factor activity"/>
    <property type="evidence" value="ECO:0007669"/>
    <property type="project" value="InterPro"/>
</dbReference>
<dbReference type="AlphaFoldDB" id="A0A2B8BJZ1"/>
<feature type="domain" description="HTH lysR-type" evidence="5">
    <location>
        <begin position="55"/>
        <end position="112"/>
    </location>
</feature>
<dbReference type="FunFam" id="1.10.10.10:FF:000001">
    <property type="entry name" value="LysR family transcriptional regulator"/>
    <property type="match status" value="1"/>
</dbReference>
<name>A0A2B8BJZ1_9PROT</name>
<dbReference type="Proteomes" id="UP000225379">
    <property type="component" value="Unassembled WGS sequence"/>
</dbReference>
<evidence type="ECO:0000313" key="6">
    <source>
        <dbReference type="EMBL" id="PGH57537.1"/>
    </source>
</evidence>
<evidence type="ECO:0000313" key="7">
    <source>
        <dbReference type="Proteomes" id="UP000225379"/>
    </source>
</evidence>
<dbReference type="Pfam" id="PF03466">
    <property type="entry name" value="LysR_substrate"/>
    <property type="match status" value="1"/>
</dbReference>
<evidence type="ECO:0000256" key="3">
    <source>
        <dbReference type="ARBA" id="ARBA00023125"/>
    </source>
</evidence>